<keyword evidence="11" id="KW-0067">ATP-binding</keyword>
<keyword evidence="17" id="KW-1185">Reference proteome</keyword>
<evidence type="ECO:0000313" key="16">
    <source>
        <dbReference type="EMBL" id="PLB34481.1"/>
    </source>
</evidence>
<evidence type="ECO:0000256" key="7">
    <source>
        <dbReference type="ARBA" id="ARBA00022574"/>
    </source>
</evidence>
<dbReference type="PROSITE" id="PS50082">
    <property type="entry name" value="WD_REPEATS_2"/>
    <property type="match status" value="6"/>
</dbReference>
<dbReference type="Gene3D" id="3.40.50.300">
    <property type="entry name" value="P-loop containing nucleotide triphosphate hydrolases"/>
    <property type="match status" value="1"/>
</dbReference>
<dbReference type="InterPro" id="IPR003094">
    <property type="entry name" value="6Pfruct_kin"/>
</dbReference>
<dbReference type="InterPro" id="IPR029033">
    <property type="entry name" value="His_PPase_superfam"/>
</dbReference>
<dbReference type="Pfam" id="PF00300">
    <property type="entry name" value="His_Phos_1"/>
    <property type="match status" value="1"/>
</dbReference>
<feature type="region of interest" description="Disordered" evidence="14">
    <location>
        <begin position="500"/>
        <end position="521"/>
    </location>
</feature>
<dbReference type="SUPFAM" id="SSF52540">
    <property type="entry name" value="P-loop containing nucleoside triphosphate hydrolases"/>
    <property type="match status" value="1"/>
</dbReference>
<dbReference type="FunFam" id="3.40.50.300:FF:001280">
    <property type="entry name" value="Related to 6-phosphofructo-2-kinase"/>
    <property type="match status" value="1"/>
</dbReference>
<dbReference type="GO" id="GO:0003873">
    <property type="term" value="F:6-phosphofructo-2-kinase activity"/>
    <property type="evidence" value="ECO:0007669"/>
    <property type="project" value="InterPro"/>
</dbReference>
<dbReference type="FunFam" id="2.130.10.10:FF:000835">
    <property type="entry name" value="RNA polymerase II Elongator subunit"/>
    <property type="match status" value="1"/>
</dbReference>
<dbReference type="Pfam" id="PF01591">
    <property type="entry name" value="6PF2K"/>
    <property type="match status" value="1"/>
</dbReference>
<comment type="similarity">
    <text evidence="4">Belongs to the WD repeat ELP2 family.</text>
</comment>
<dbReference type="FunFam" id="2.130.10.10:FF:000400">
    <property type="entry name" value="Elongator acetyltransferase complex subunit 2"/>
    <property type="match status" value="1"/>
</dbReference>
<dbReference type="SMART" id="SM00855">
    <property type="entry name" value="PGAM"/>
    <property type="match status" value="1"/>
</dbReference>
<evidence type="ECO:0000256" key="11">
    <source>
        <dbReference type="ARBA" id="ARBA00022840"/>
    </source>
</evidence>
<dbReference type="InterPro" id="IPR011047">
    <property type="entry name" value="Quinoprotein_ADH-like_sf"/>
</dbReference>
<dbReference type="GO" id="GO:0005634">
    <property type="term" value="C:nucleus"/>
    <property type="evidence" value="ECO:0007669"/>
    <property type="project" value="UniProtKB-SubCell"/>
</dbReference>
<evidence type="ECO:0000259" key="15">
    <source>
        <dbReference type="PROSITE" id="PS50061"/>
    </source>
</evidence>
<feature type="repeat" description="WD" evidence="13">
    <location>
        <begin position="717"/>
        <end position="750"/>
    </location>
</feature>
<dbReference type="CDD" id="cd07067">
    <property type="entry name" value="HP_PGM_like"/>
    <property type="match status" value="1"/>
</dbReference>
<accession>A0A2I2F1I1</accession>
<proteinExistence type="inferred from homology"/>
<evidence type="ECO:0000256" key="1">
    <source>
        <dbReference type="ARBA" id="ARBA00004123"/>
    </source>
</evidence>
<evidence type="ECO:0000256" key="10">
    <source>
        <dbReference type="ARBA" id="ARBA00022741"/>
    </source>
</evidence>
<dbReference type="Gene3D" id="2.130.10.10">
    <property type="entry name" value="YVTN repeat-like/Quinoprotein amine dehydrogenase"/>
    <property type="match status" value="4"/>
</dbReference>
<dbReference type="GO" id="GO:0005524">
    <property type="term" value="F:ATP binding"/>
    <property type="evidence" value="ECO:0007669"/>
    <property type="project" value="UniProtKB-KW"/>
</dbReference>
<dbReference type="STRING" id="41067.A0A2I2F1I1"/>
<evidence type="ECO:0000256" key="13">
    <source>
        <dbReference type="PROSITE-ProRule" id="PRU00221"/>
    </source>
</evidence>
<dbReference type="SUPFAM" id="SSF50978">
    <property type="entry name" value="WD40 repeat-like"/>
    <property type="match status" value="1"/>
</dbReference>
<dbReference type="Proteomes" id="UP000234585">
    <property type="component" value="Unassembled WGS sequence"/>
</dbReference>
<evidence type="ECO:0000256" key="4">
    <source>
        <dbReference type="ARBA" id="ARBA00005881"/>
    </source>
</evidence>
<dbReference type="InterPro" id="IPR013079">
    <property type="entry name" value="6Phosfructo_kin"/>
</dbReference>
<keyword evidence="9" id="KW-0677">Repeat</keyword>
<dbReference type="Gene3D" id="3.40.50.1240">
    <property type="entry name" value="Phosphoglycerate mutase-like"/>
    <property type="match status" value="1"/>
</dbReference>
<dbReference type="GO" id="GO:0043565">
    <property type="term" value="F:sequence-specific DNA binding"/>
    <property type="evidence" value="ECO:0007669"/>
    <property type="project" value="InterPro"/>
</dbReference>
<evidence type="ECO:0000256" key="6">
    <source>
        <dbReference type="ARBA" id="ARBA00022490"/>
    </source>
</evidence>
<dbReference type="InterPro" id="IPR015943">
    <property type="entry name" value="WD40/YVTN_repeat-like_dom_sf"/>
</dbReference>
<feature type="domain" description="ETS" evidence="15">
    <location>
        <begin position="1002"/>
        <end position="1082"/>
    </location>
</feature>
<organism evidence="16 17">
    <name type="scientific">Aspergillus candidus</name>
    <dbReference type="NCBI Taxonomy" id="41067"/>
    <lineage>
        <taxon>Eukaryota</taxon>
        <taxon>Fungi</taxon>
        <taxon>Dikarya</taxon>
        <taxon>Ascomycota</taxon>
        <taxon>Pezizomycotina</taxon>
        <taxon>Eurotiomycetes</taxon>
        <taxon>Eurotiomycetidae</taxon>
        <taxon>Eurotiales</taxon>
        <taxon>Aspergillaceae</taxon>
        <taxon>Aspergillus</taxon>
        <taxon>Aspergillus subgen. Circumdati</taxon>
    </lineage>
</organism>
<evidence type="ECO:0000256" key="2">
    <source>
        <dbReference type="ARBA" id="ARBA00004496"/>
    </source>
</evidence>
<dbReference type="SMART" id="SM00320">
    <property type="entry name" value="WD40"/>
    <property type="match status" value="12"/>
</dbReference>
<keyword evidence="7 13" id="KW-0853">WD repeat</keyword>
<dbReference type="PROSITE" id="PS50061">
    <property type="entry name" value="ETS_DOMAIN_3"/>
    <property type="match status" value="1"/>
</dbReference>
<dbReference type="RefSeq" id="XP_024668493.1">
    <property type="nucleotide sequence ID" value="XM_024815472.1"/>
</dbReference>
<dbReference type="InterPro" id="IPR013078">
    <property type="entry name" value="His_Pase_superF_clade-1"/>
</dbReference>
<dbReference type="Pfam" id="PF00400">
    <property type="entry name" value="WD40"/>
    <property type="match status" value="6"/>
</dbReference>
<dbReference type="GO" id="GO:0006003">
    <property type="term" value="P:fructose 2,6-bisphosphate metabolic process"/>
    <property type="evidence" value="ECO:0007669"/>
    <property type="project" value="InterPro"/>
</dbReference>
<dbReference type="GeneID" id="36522632"/>
<dbReference type="GO" id="GO:0006000">
    <property type="term" value="P:fructose metabolic process"/>
    <property type="evidence" value="ECO:0007669"/>
    <property type="project" value="InterPro"/>
</dbReference>
<feature type="repeat" description="WD" evidence="13">
    <location>
        <begin position="1011"/>
        <end position="1041"/>
    </location>
</feature>
<dbReference type="PANTHER" id="PTHR44111:SF1">
    <property type="entry name" value="ELONGATOR COMPLEX PROTEIN 2"/>
    <property type="match status" value="1"/>
</dbReference>
<evidence type="ECO:0000256" key="12">
    <source>
        <dbReference type="ARBA" id="ARBA00023242"/>
    </source>
</evidence>
<dbReference type="GO" id="GO:0005737">
    <property type="term" value="C:cytoplasm"/>
    <property type="evidence" value="ECO:0007669"/>
    <property type="project" value="UniProtKB-SubCell"/>
</dbReference>
<evidence type="ECO:0000256" key="14">
    <source>
        <dbReference type="SAM" id="MobiDB-lite"/>
    </source>
</evidence>
<name>A0A2I2F1I1_ASPCN</name>
<dbReference type="GO" id="GO:0002098">
    <property type="term" value="P:tRNA wobble uridine modification"/>
    <property type="evidence" value="ECO:0007669"/>
    <property type="project" value="InterPro"/>
</dbReference>
<evidence type="ECO:0000256" key="8">
    <source>
        <dbReference type="ARBA" id="ARBA00022694"/>
    </source>
</evidence>
<dbReference type="PROSITE" id="PS50294">
    <property type="entry name" value="WD_REPEATS_REGION"/>
    <property type="match status" value="2"/>
</dbReference>
<dbReference type="InterPro" id="IPR027417">
    <property type="entry name" value="P-loop_NTPase"/>
</dbReference>
<protein>
    <recommendedName>
        <fullName evidence="5">Elongator complex protein 2</fullName>
    </recommendedName>
</protein>
<evidence type="ECO:0000256" key="9">
    <source>
        <dbReference type="ARBA" id="ARBA00022737"/>
    </source>
</evidence>
<feature type="repeat" description="WD" evidence="13">
    <location>
        <begin position="820"/>
        <end position="867"/>
    </location>
</feature>
<dbReference type="SUPFAM" id="SSF53254">
    <property type="entry name" value="Phosphoglycerate mutase-like"/>
    <property type="match status" value="1"/>
</dbReference>
<dbReference type="EMBL" id="KZ559178">
    <property type="protein sequence ID" value="PLB34481.1"/>
    <property type="molecule type" value="Genomic_DNA"/>
</dbReference>
<keyword evidence="6" id="KW-0963">Cytoplasm</keyword>
<keyword evidence="12" id="KW-0539">Nucleus</keyword>
<dbReference type="InterPro" id="IPR001680">
    <property type="entry name" value="WD40_rpt"/>
</dbReference>
<comment type="pathway">
    <text evidence="3">tRNA modification; 5-methoxycarbonylmethyl-2-thiouridine-tRNA biosynthesis.</text>
</comment>
<evidence type="ECO:0000256" key="3">
    <source>
        <dbReference type="ARBA" id="ARBA00005043"/>
    </source>
</evidence>
<feature type="repeat" description="WD" evidence="13">
    <location>
        <begin position="666"/>
        <end position="701"/>
    </location>
</feature>
<feature type="repeat" description="WD" evidence="13">
    <location>
        <begin position="905"/>
        <end position="939"/>
    </location>
</feature>
<keyword evidence="8" id="KW-0819">tRNA processing</keyword>
<dbReference type="GO" id="GO:0003700">
    <property type="term" value="F:DNA-binding transcription factor activity"/>
    <property type="evidence" value="ECO:0007669"/>
    <property type="project" value="InterPro"/>
</dbReference>
<dbReference type="InterPro" id="IPR000418">
    <property type="entry name" value="Ets_dom"/>
</dbReference>
<evidence type="ECO:0000256" key="5">
    <source>
        <dbReference type="ARBA" id="ARBA00020267"/>
    </source>
</evidence>
<sequence>MDTLLTADIVVNSPRFRRKSSTFVDAIHDLPEKADLAPAQLYSTESGRLFHSGRIVIITVGLPARGKTHMSVALARYLRWLGVKTRIFHLGDYRRATIAFGEDIPDDYFFVNASASSVLLRQKIVKKCREDIYQFLNEENGQIAIYDAVNPLPSGRRSLANEFAKHDIETLFIESWCDDERIIEENVRRVKISSPDYVGWTSEDAVKHYLTRITARIPQFQTMEEKDLNYIKMINAGERLIVNNRSFGYLSNRIVFYLLNLHIKSRRTYFARAGVSSGASSYKADASLSELGEDYAKKMTECLVKHRESERQETINQEGADHMLKPLTIWTSTRRRTVETAKYLYETGYKVRQRSQLSQLNPGVCEKMSEKKIREEYPDEVAKHELDPYHHRYPRAESYHDLAVRLEPIILELEREQNDLLIIAHESVLRVLYGYLMACNAADIPFLEFPRDEIIEIIPESYQNEARRIHIPDLPKEIIPGSPEDIKIPVPPSGVSTPSIGGIGSPKDGLSTPQSGLRTPREPERISQQHYGAMRPSFDTNSHRKERGGEGDLRYGYGLRDCGSFERLAALIDKPVRTKNHYPIPRRNNLFVSCVHATANCSHRIWARNSSSMVSITTDYISVGGNRHPAAADWDVQSGVLAFGADNNVALWDPVDDSQRGVYSLLVGHGDKVTAVRFYTCPMTGATFLLTGSVDCTVRLWRAHPDDQRSFAHVCTLEGHTSSVNTLAVAPGANIVASGAADGTVRIWRLCVDESVHGELVETIPMKPRFFPLALALQSLQTDSKDGALVLAVSGTTNAIQIFVAESTTKDPAFKLSAVLSGHEAWVRSLSFTQDKQSKEGDFLLASSSQDKYIRLWRLHRGEFSQPISEDEDAILGGMEPTLSNKAHQFEVMSNKYSITFEALLFGNEDWIYTTAWNPSSERQQLLSASADNTLTIWEQDSVSGVWIPAERMGEISVQKGSTTATGSTGGFWIGLWSPSGEQVVSLGRTGSWRAWSYDADADMWMQRLGITGHVQSVNGIQWEPTGGYLLSTSGDQTTRLHAPWLRDGQKSWHEFSRPQIHGYDLNCIGTLGATRFVSGADEKLLRVFDEPKPVAQMLQNLAGFQQLTESELPDTAQIPVLGLSNQSTGKEAPTDGDEVDDAGVGQAQESQQLLATSTHPPLEDQLARYTLWPEHEKLYGHGYEISAVAVSHDRTLIATACKASSIDHAVIRLYDTSDWHEIRPSLAAHSLTITSLCFSSDDQYLLSVGRDRQWAVFCRDEQERSSFSLMISNPKGHSRMILDASWGPICEQPIFATAGRDKSVKIWQKAEDSFMCKATIQLKSPVTAISFLPRQHNGHLILASGEESGELSVHQVAVESFETQQLASVDRAMCPSKAITELIWRPLGSRDEENTSPISHFELAVASEDTSMRVYNISDMVL</sequence>
<dbReference type="FunFam" id="3.40.50.1240:FF:000031">
    <property type="entry name" value="6-phosphofructo-2-kinase/fructose-2, 6-bisphosphatase"/>
    <property type="match status" value="1"/>
</dbReference>
<feature type="region of interest" description="Disordered" evidence="14">
    <location>
        <begin position="1124"/>
        <end position="1143"/>
    </location>
</feature>
<keyword evidence="10" id="KW-0547">Nucleotide-binding</keyword>
<reference evidence="16 17" key="1">
    <citation type="submission" date="2017-12" db="EMBL/GenBank/DDBJ databases">
        <authorList>
            <consortium name="DOE Joint Genome Institute"/>
            <person name="Haridas S."/>
            <person name="Kjaerbolling I."/>
            <person name="Vesth T.C."/>
            <person name="Frisvad J.C."/>
            <person name="Nybo J.L."/>
            <person name="Theobald S."/>
            <person name="Kuo A."/>
            <person name="Bowyer P."/>
            <person name="Matsuda Y."/>
            <person name="Mondo S."/>
            <person name="Lyhne E.K."/>
            <person name="Kogle M.E."/>
            <person name="Clum A."/>
            <person name="Lipzen A."/>
            <person name="Salamov A."/>
            <person name="Ngan C.Y."/>
            <person name="Daum C."/>
            <person name="Chiniquy J."/>
            <person name="Barry K."/>
            <person name="LaButti K."/>
            <person name="Simmons B.A."/>
            <person name="Magnuson J.K."/>
            <person name="Mortensen U.H."/>
            <person name="Larsen T.O."/>
            <person name="Grigoriev I.V."/>
            <person name="Baker S.E."/>
            <person name="Andersen M.R."/>
            <person name="Nordberg H.P."/>
            <person name="Cantor M.N."/>
            <person name="Hua S.X."/>
        </authorList>
    </citation>
    <scope>NUCLEOTIDE SEQUENCE [LARGE SCALE GENOMIC DNA]</scope>
    <source>
        <strain evidence="16 17">CBS 102.13</strain>
    </source>
</reference>
<dbReference type="UniPathway" id="UPA00988"/>
<dbReference type="PANTHER" id="PTHR44111">
    <property type="entry name" value="ELONGATOR COMPLEX PROTEIN 2"/>
    <property type="match status" value="1"/>
</dbReference>
<feature type="repeat" description="WD" evidence="13">
    <location>
        <begin position="1275"/>
        <end position="1309"/>
    </location>
</feature>
<dbReference type="PRINTS" id="PR00991">
    <property type="entry name" value="6PFRUCTKNASE"/>
</dbReference>
<dbReference type="InterPro" id="IPR037289">
    <property type="entry name" value="Elp2"/>
</dbReference>
<dbReference type="GO" id="GO:0033588">
    <property type="term" value="C:elongator holoenzyme complex"/>
    <property type="evidence" value="ECO:0007669"/>
    <property type="project" value="InterPro"/>
</dbReference>
<comment type="subcellular location">
    <subcellularLocation>
        <location evidence="2">Cytoplasm</location>
    </subcellularLocation>
    <subcellularLocation>
        <location evidence="1">Nucleus</location>
    </subcellularLocation>
</comment>
<dbReference type="SUPFAM" id="SSF50998">
    <property type="entry name" value="Quinoprotein alcohol dehydrogenase-like"/>
    <property type="match status" value="1"/>
</dbReference>
<evidence type="ECO:0000313" key="17">
    <source>
        <dbReference type="Proteomes" id="UP000234585"/>
    </source>
</evidence>
<dbReference type="OrthoDB" id="27911at2759"/>
<dbReference type="InterPro" id="IPR036322">
    <property type="entry name" value="WD40_repeat_dom_sf"/>
</dbReference>
<gene>
    <name evidence="16" type="ORF">BDW47DRAFT_120331</name>
</gene>